<accession>A0A7X2Z0N5</accession>
<reference evidence="2 3" key="1">
    <citation type="submission" date="2019-11" db="EMBL/GenBank/DDBJ databases">
        <title>Draft genome sequences of five Paenibacillus species of dairy origin.</title>
        <authorList>
            <person name="Olajide A.M."/>
            <person name="Chen S."/>
            <person name="Lapointe G."/>
        </authorList>
    </citation>
    <scope>NUCLEOTIDE SEQUENCE [LARGE SCALE GENOMIC DNA]</scope>
    <source>
        <strain evidence="2 3">12CR55</strain>
    </source>
</reference>
<comment type="caution">
    <text evidence="2">The sequence shown here is derived from an EMBL/GenBank/DDBJ whole genome shotgun (WGS) entry which is preliminary data.</text>
</comment>
<protein>
    <submittedName>
        <fullName evidence="2">Uncharacterized protein</fullName>
    </submittedName>
</protein>
<feature type="region of interest" description="Disordered" evidence="1">
    <location>
        <begin position="88"/>
        <end position="108"/>
    </location>
</feature>
<organism evidence="2 3">
    <name type="scientific">Paenibacillus woosongensis</name>
    <dbReference type="NCBI Taxonomy" id="307580"/>
    <lineage>
        <taxon>Bacteria</taxon>
        <taxon>Bacillati</taxon>
        <taxon>Bacillota</taxon>
        <taxon>Bacilli</taxon>
        <taxon>Bacillales</taxon>
        <taxon>Paenibacillaceae</taxon>
        <taxon>Paenibacillus</taxon>
    </lineage>
</organism>
<dbReference type="RefSeq" id="WP_155610762.1">
    <property type="nucleotide sequence ID" value="NZ_WNZW01000002.1"/>
</dbReference>
<dbReference type="EMBL" id="WNZW01000002">
    <property type="protein sequence ID" value="MUG45436.1"/>
    <property type="molecule type" value="Genomic_DNA"/>
</dbReference>
<dbReference type="OrthoDB" id="2607182at2"/>
<sequence length="153" mass="16582">MAKHIQAYFKSEDQAEGARTSLLSFETEQVEVGRLEQSIGRDADILVPYVPVSNSAAGGTYGAVGYPGAAGGQGFVPVIMPNSTIADSGRDDEEAMARKENDEADPVMDLNDFGDEDYDSLQYVLSLKVRDQDYDAVVHKLRSQGAFVAQLDE</sequence>
<dbReference type="Proteomes" id="UP000447876">
    <property type="component" value="Unassembled WGS sequence"/>
</dbReference>
<dbReference type="AlphaFoldDB" id="A0A7X2Z0N5"/>
<gene>
    <name evidence="2" type="ORF">GNP95_10535</name>
</gene>
<proteinExistence type="predicted"/>
<evidence type="ECO:0000256" key="1">
    <source>
        <dbReference type="SAM" id="MobiDB-lite"/>
    </source>
</evidence>
<name>A0A7X2Z0N5_9BACL</name>
<evidence type="ECO:0000313" key="3">
    <source>
        <dbReference type="Proteomes" id="UP000447876"/>
    </source>
</evidence>
<evidence type="ECO:0000313" key="2">
    <source>
        <dbReference type="EMBL" id="MUG45436.1"/>
    </source>
</evidence>